<name>H6NFC6_9BACL</name>
<dbReference type="InterPro" id="IPR003313">
    <property type="entry name" value="AraC-bd"/>
</dbReference>
<proteinExistence type="predicted"/>
<dbReference type="GO" id="GO:0003700">
    <property type="term" value="F:DNA-binding transcription factor activity"/>
    <property type="evidence" value="ECO:0007669"/>
    <property type="project" value="InterPro"/>
</dbReference>
<feature type="domain" description="HTH araC/xylS-type" evidence="4">
    <location>
        <begin position="168"/>
        <end position="266"/>
    </location>
</feature>
<evidence type="ECO:0000313" key="6">
    <source>
        <dbReference type="Proteomes" id="UP000007523"/>
    </source>
</evidence>
<dbReference type="Proteomes" id="UP000007523">
    <property type="component" value="Chromosome"/>
</dbReference>
<evidence type="ECO:0000256" key="2">
    <source>
        <dbReference type="ARBA" id="ARBA00023125"/>
    </source>
</evidence>
<dbReference type="SUPFAM" id="SSF51215">
    <property type="entry name" value="Regulatory protein AraC"/>
    <property type="match status" value="1"/>
</dbReference>
<keyword evidence="6" id="KW-1185">Reference proteome</keyword>
<dbReference type="Pfam" id="PF12833">
    <property type="entry name" value="HTH_18"/>
    <property type="match status" value="1"/>
</dbReference>
<dbReference type="SUPFAM" id="SSF46689">
    <property type="entry name" value="Homeodomain-like"/>
    <property type="match status" value="2"/>
</dbReference>
<evidence type="ECO:0000256" key="1">
    <source>
        <dbReference type="ARBA" id="ARBA00023015"/>
    </source>
</evidence>
<reference evidence="5 6" key="1">
    <citation type="journal article" date="2012" name="J. Bacteriol.">
        <title>Complete Genome Sequence of Paenibacillus mucilaginosus 3016, a Bacterium Functional as Microbial Fertilizer.</title>
        <authorList>
            <person name="Ma M."/>
            <person name="Wang Z."/>
            <person name="Li L."/>
            <person name="Jiang X."/>
            <person name="Guan D."/>
            <person name="Cao F."/>
            <person name="Chen H."/>
            <person name="Wang X."/>
            <person name="Shen D."/>
            <person name="Du B."/>
            <person name="Li J."/>
        </authorList>
    </citation>
    <scope>NUCLEOTIDE SEQUENCE [LARGE SCALE GENOMIC DNA]</scope>
    <source>
        <strain evidence="5 6">3016</strain>
    </source>
</reference>
<dbReference type="AlphaFoldDB" id="H6NFC6"/>
<dbReference type="STRING" id="1116391.PM3016_2655"/>
<dbReference type="RefSeq" id="WP_014369831.1">
    <property type="nucleotide sequence ID" value="NC_016935.1"/>
</dbReference>
<dbReference type="EMBL" id="CP003235">
    <property type="protein sequence ID" value="AFC29535.1"/>
    <property type="molecule type" value="Genomic_DNA"/>
</dbReference>
<dbReference type="InterPro" id="IPR037923">
    <property type="entry name" value="HTH-like"/>
</dbReference>
<dbReference type="InterPro" id="IPR009057">
    <property type="entry name" value="Homeodomain-like_sf"/>
</dbReference>
<accession>H6NFC6</accession>
<dbReference type="KEGG" id="pmq:PM3016_2655"/>
<keyword evidence="3" id="KW-0804">Transcription</keyword>
<dbReference type="GO" id="GO:0043565">
    <property type="term" value="F:sequence-specific DNA binding"/>
    <property type="evidence" value="ECO:0007669"/>
    <property type="project" value="InterPro"/>
</dbReference>
<protein>
    <submittedName>
        <fullName evidence="5">AraC family transcriptional regulator</fullName>
    </submittedName>
</protein>
<dbReference type="PROSITE" id="PS01124">
    <property type="entry name" value="HTH_ARAC_FAMILY_2"/>
    <property type="match status" value="1"/>
</dbReference>
<evidence type="ECO:0000259" key="4">
    <source>
        <dbReference type="PROSITE" id="PS01124"/>
    </source>
</evidence>
<dbReference type="Pfam" id="PF02311">
    <property type="entry name" value="AraC_binding"/>
    <property type="match status" value="1"/>
</dbReference>
<dbReference type="InterPro" id="IPR050204">
    <property type="entry name" value="AraC_XylS_family_regulators"/>
</dbReference>
<dbReference type="Gene3D" id="2.60.120.280">
    <property type="entry name" value="Regulatory protein AraC"/>
    <property type="match status" value="1"/>
</dbReference>
<evidence type="ECO:0000313" key="5">
    <source>
        <dbReference type="EMBL" id="AFC29535.1"/>
    </source>
</evidence>
<dbReference type="PANTHER" id="PTHR46796">
    <property type="entry name" value="HTH-TYPE TRANSCRIPTIONAL ACTIVATOR RHAS-RELATED"/>
    <property type="match status" value="1"/>
</dbReference>
<dbReference type="HOGENOM" id="CLU_000445_88_6_9"/>
<dbReference type="InterPro" id="IPR018060">
    <property type="entry name" value="HTH_AraC"/>
</dbReference>
<keyword evidence="2" id="KW-0238">DNA-binding</keyword>
<gene>
    <name evidence="5" type="ORF">PM3016_2655</name>
</gene>
<dbReference type="Gene3D" id="1.10.10.60">
    <property type="entry name" value="Homeodomain-like"/>
    <property type="match status" value="2"/>
</dbReference>
<organism evidence="5 6">
    <name type="scientific">Paenibacillus mucilaginosus 3016</name>
    <dbReference type="NCBI Taxonomy" id="1116391"/>
    <lineage>
        <taxon>Bacteria</taxon>
        <taxon>Bacillati</taxon>
        <taxon>Bacillota</taxon>
        <taxon>Bacilli</taxon>
        <taxon>Bacillales</taxon>
        <taxon>Paenibacillaceae</taxon>
        <taxon>Paenibacillus</taxon>
    </lineage>
</organism>
<evidence type="ECO:0000256" key="3">
    <source>
        <dbReference type="ARBA" id="ARBA00023163"/>
    </source>
</evidence>
<dbReference type="SMART" id="SM00342">
    <property type="entry name" value="HTH_ARAC"/>
    <property type="match status" value="1"/>
</dbReference>
<keyword evidence="1" id="KW-0805">Transcription regulation</keyword>
<sequence length="272" mass="30910">MPKHLEPPSLTPEEAGGTVIAGHFDEGDRYVTSRPAGRKDWLLTYTLDGEGYYETPEGELHCRRGDLVLLKPDTPHKYGTVKGGRWEFMWVHFSERIGETGMLPAAPLLLHQVSDNPAGRRIYRAFRRILTDSVERNAYWQELCEQAIREILLLLAQSMNRGMDPRIRSVLHLLSSRLREGVRIEEAARTAGLSPSRLSHLFKAETGVSIIETLNRMRVQQAALLLRHTDRTALEVSQDVGYQNYHHFAAQFRRAYGVNPSTYKSRESGTSV</sequence>